<dbReference type="STRING" id="1608994.TU86_09935"/>
<name>A0A0J6LIW8_9PSED</name>
<evidence type="ECO:0000313" key="3">
    <source>
        <dbReference type="Proteomes" id="UP000036325"/>
    </source>
</evidence>
<dbReference type="SUPFAM" id="SSF55298">
    <property type="entry name" value="YjgF-like"/>
    <property type="match status" value="1"/>
</dbReference>
<sequence length="116" mass="12616">MTLHRINSNERLSAAVTFEALVFLSGQVPTQTVDIAAQTAEVLGKIDALLAETGSDKDHILNATIYLQNIQRDFAAMNTVWSAWLSAGKAPTRTTLQAELARPQVLVEISVIAARR</sequence>
<evidence type="ECO:0000313" key="4">
    <source>
        <dbReference type="Proteomes" id="UP000809529"/>
    </source>
</evidence>
<evidence type="ECO:0000313" key="2">
    <source>
        <dbReference type="EMBL" id="MBM1193708.1"/>
    </source>
</evidence>
<evidence type="ECO:0000313" key="1">
    <source>
        <dbReference type="EMBL" id="KMN14301.1"/>
    </source>
</evidence>
<dbReference type="Gene3D" id="3.30.1330.40">
    <property type="entry name" value="RutC-like"/>
    <property type="match status" value="1"/>
</dbReference>
<dbReference type="InterPro" id="IPR006175">
    <property type="entry name" value="YjgF/YER057c/UK114"/>
</dbReference>
<dbReference type="PANTHER" id="PTHR47328">
    <property type="match status" value="1"/>
</dbReference>
<keyword evidence="4" id="KW-1185">Reference proteome</keyword>
<dbReference type="InterPro" id="IPR035709">
    <property type="entry name" value="YoaB-like"/>
</dbReference>
<protein>
    <submittedName>
        <fullName evidence="1">Endoribonuclease L-PSP</fullName>
    </submittedName>
    <submittedName>
        <fullName evidence="2">RidA family protein</fullName>
    </submittedName>
</protein>
<dbReference type="RefSeq" id="WP_048364115.1">
    <property type="nucleotide sequence ID" value="NZ_JAAEBV010000002.1"/>
</dbReference>
<organism evidence="1 3">
    <name type="scientific">Pseudomonas weihenstephanensis</name>
    <dbReference type="NCBI Taxonomy" id="1608994"/>
    <lineage>
        <taxon>Bacteria</taxon>
        <taxon>Pseudomonadati</taxon>
        <taxon>Pseudomonadota</taxon>
        <taxon>Gammaproteobacteria</taxon>
        <taxon>Pseudomonadales</taxon>
        <taxon>Pseudomonadaceae</taxon>
        <taxon>Pseudomonas</taxon>
    </lineage>
</organism>
<dbReference type="Proteomes" id="UP000036325">
    <property type="component" value="Unassembled WGS sequence"/>
</dbReference>
<accession>A0A0J6IYM8</accession>
<dbReference type="PATRIC" id="fig|1608994.3.peg.2607"/>
<dbReference type="EMBL" id="JAAEBW010000001">
    <property type="protein sequence ID" value="MBM1193708.1"/>
    <property type="molecule type" value="Genomic_DNA"/>
</dbReference>
<dbReference type="Pfam" id="PF01042">
    <property type="entry name" value="Ribonuc_L-PSP"/>
    <property type="match status" value="1"/>
</dbReference>
<gene>
    <name evidence="2" type="ORF">GYN02_00775</name>
    <name evidence="1" type="ORF">TU86_09935</name>
</gene>
<reference evidence="1 3" key="1">
    <citation type="submission" date="2015-02" db="EMBL/GenBank/DDBJ databases">
        <title>Pseudomonas helleri sp. nov. and Pseudomonas weihenstephanensis sp. nov., isolated from raw cows milk.</title>
        <authorList>
            <person name="von Neubeck M."/>
            <person name="Huptas C."/>
            <person name="Wenning M."/>
            <person name="Scherer S."/>
        </authorList>
    </citation>
    <scope>NUCLEOTIDE SEQUENCE [LARGE SCALE GENOMIC DNA]</scope>
    <source>
        <strain evidence="1 3">DSM 29166</strain>
    </source>
</reference>
<dbReference type="AlphaFoldDB" id="A0A0J6LIW8"/>
<dbReference type="InterPro" id="IPR035959">
    <property type="entry name" value="RutC-like_sf"/>
</dbReference>
<proteinExistence type="predicted"/>
<dbReference type="CDD" id="cd06150">
    <property type="entry name" value="YjgF_YER057c_UK114_like_2"/>
    <property type="match status" value="1"/>
</dbReference>
<dbReference type="OrthoDB" id="6899345at2"/>
<accession>A0A0J6LIW8</accession>
<dbReference type="EMBL" id="JYLF01000003">
    <property type="protein sequence ID" value="KMN14301.1"/>
    <property type="molecule type" value="Genomic_DNA"/>
</dbReference>
<reference evidence="2 4" key="2">
    <citation type="submission" date="2020-01" db="EMBL/GenBank/DDBJ databases">
        <title>Comparative genomics of meat spoilage bacteria.</title>
        <authorList>
            <person name="Hilgarth M."/>
            <person name="Vogel R.F."/>
        </authorList>
    </citation>
    <scope>NUCLEOTIDE SEQUENCE [LARGE SCALE GENOMIC DNA]</scope>
    <source>
        <strain evidence="2 4">TMW2.2077</strain>
    </source>
</reference>
<dbReference type="PANTHER" id="PTHR47328:SF1">
    <property type="entry name" value="RUTC FAMILY PROTEIN YOAB"/>
    <property type="match status" value="1"/>
</dbReference>
<dbReference type="Proteomes" id="UP000809529">
    <property type="component" value="Unassembled WGS sequence"/>
</dbReference>
<comment type="caution">
    <text evidence="1">The sequence shown here is derived from an EMBL/GenBank/DDBJ whole genome shotgun (WGS) entry which is preliminary data.</text>
</comment>